<dbReference type="GO" id="GO:0016887">
    <property type="term" value="F:ATP hydrolysis activity"/>
    <property type="evidence" value="ECO:0007669"/>
    <property type="project" value="InterPro"/>
</dbReference>
<dbReference type="PANTHER" id="PTHR43581:SF2">
    <property type="entry name" value="EXCINUCLEASE ATPASE SUBUNIT"/>
    <property type="match status" value="1"/>
</dbReference>
<sequence length="370" mass="42324">MSNLKVNKIPSAYEFSGVKGIERLSINLDPNSKINVFIGNNGVGKTKALECLYQSLLFSNEQYFLDKITFQNIRSKLVFKNAKINDIFFWKNSSNDTLQNINKIVSFPIIYIPAQERGYINDKNIESIKPLGKYQERKREYFENIYKNMNNPNNTSITEWFIQRAMSTNEYQTGIDNREIELLSILNILNKIDNRISNDKKSFSIPGGNSVEFTIDGQKRNLQELSTGFTSLIRIVQSIVSGYSFFTNSTDIENEMGVVLIDEIESHLHISWQTRILPILNKIFPNTIFIVATHSSLVLSQLYNGKAYQLVNENGIVKNKEISNPSNEAFVDLLSTAFNVNLNKIKLDNIQAERSEKQQNNLFDTLGITN</sequence>
<dbReference type="Gene3D" id="3.40.50.300">
    <property type="entry name" value="P-loop containing nucleotide triphosphate hydrolases"/>
    <property type="match status" value="1"/>
</dbReference>
<dbReference type="AlphaFoldDB" id="A0AAJ3K397"/>
<dbReference type="Proteomes" id="UP000188998">
    <property type="component" value="Unassembled WGS sequence"/>
</dbReference>
<evidence type="ECO:0000313" key="2">
    <source>
        <dbReference type="EMBL" id="OOF70559.1"/>
    </source>
</evidence>
<dbReference type="Pfam" id="PF13304">
    <property type="entry name" value="AAA_21"/>
    <property type="match status" value="1"/>
</dbReference>
<dbReference type="InterPro" id="IPR051396">
    <property type="entry name" value="Bact_Antivir_Def_Nuclease"/>
</dbReference>
<reference evidence="2 3" key="1">
    <citation type="submission" date="2016-10" db="EMBL/GenBank/DDBJ databases">
        <title>Rodentibacter gen. nov. and new species.</title>
        <authorList>
            <person name="Christensen H."/>
        </authorList>
    </citation>
    <scope>NUCLEOTIDE SEQUENCE [LARGE SCALE GENOMIC DNA]</scope>
    <source>
        <strain evidence="2 3">199137021</strain>
    </source>
</reference>
<comment type="caution">
    <text evidence="2">The sequence shown here is derived from an EMBL/GenBank/DDBJ whole genome shotgun (WGS) entry which is preliminary data.</text>
</comment>
<proteinExistence type="predicted"/>
<dbReference type="GO" id="GO:0005524">
    <property type="term" value="F:ATP binding"/>
    <property type="evidence" value="ECO:0007669"/>
    <property type="project" value="InterPro"/>
</dbReference>
<gene>
    <name evidence="2" type="ORF">BKG90_09715</name>
</gene>
<dbReference type="EMBL" id="MLAB01000053">
    <property type="protein sequence ID" value="OOF70559.1"/>
    <property type="molecule type" value="Genomic_DNA"/>
</dbReference>
<feature type="domain" description="ATPase AAA-type core" evidence="1">
    <location>
        <begin position="216"/>
        <end position="300"/>
    </location>
</feature>
<dbReference type="InterPro" id="IPR003959">
    <property type="entry name" value="ATPase_AAA_core"/>
</dbReference>
<dbReference type="RefSeq" id="WP_059366807.1">
    <property type="nucleotide sequence ID" value="NZ_BBXJ01000001.1"/>
</dbReference>
<dbReference type="InterPro" id="IPR027417">
    <property type="entry name" value="P-loop_NTPase"/>
</dbReference>
<name>A0AAJ3K397_9PAST</name>
<dbReference type="Pfam" id="PF11398">
    <property type="entry name" value="DUF2813"/>
    <property type="match status" value="1"/>
</dbReference>
<keyword evidence="3" id="KW-1185">Reference proteome</keyword>
<evidence type="ECO:0000259" key="1">
    <source>
        <dbReference type="Pfam" id="PF13304"/>
    </source>
</evidence>
<dbReference type="InterPro" id="IPR022602">
    <property type="entry name" value="DUF2813"/>
</dbReference>
<protein>
    <recommendedName>
        <fullName evidence="1">ATPase AAA-type core domain-containing protein</fullName>
    </recommendedName>
</protein>
<accession>A0AAJ3K397</accession>
<dbReference type="PANTHER" id="PTHR43581">
    <property type="entry name" value="ATP/GTP PHOSPHATASE"/>
    <property type="match status" value="1"/>
</dbReference>
<dbReference type="SUPFAM" id="SSF52540">
    <property type="entry name" value="P-loop containing nucleoside triphosphate hydrolases"/>
    <property type="match status" value="1"/>
</dbReference>
<organism evidence="2 3">
    <name type="scientific">Rodentibacter caecimuris</name>
    <dbReference type="NCBI Taxonomy" id="1796644"/>
    <lineage>
        <taxon>Bacteria</taxon>
        <taxon>Pseudomonadati</taxon>
        <taxon>Pseudomonadota</taxon>
        <taxon>Gammaproteobacteria</taxon>
        <taxon>Pasteurellales</taxon>
        <taxon>Pasteurellaceae</taxon>
        <taxon>Rodentibacter</taxon>
    </lineage>
</organism>
<evidence type="ECO:0000313" key="3">
    <source>
        <dbReference type="Proteomes" id="UP000188998"/>
    </source>
</evidence>